<dbReference type="GO" id="GO:0006952">
    <property type="term" value="P:defense response"/>
    <property type="evidence" value="ECO:0007669"/>
    <property type="project" value="UniProtKB-KW"/>
</dbReference>
<dbReference type="Proteomes" id="UP001058974">
    <property type="component" value="Chromosome 1"/>
</dbReference>
<dbReference type="InterPro" id="IPR041118">
    <property type="entry name" value="Rx_N"/>
</dbReference>
<comment type="caution">
    <text evidence="5">The sequence shown here is derived from an EMBL/GenBank/DDBJ whole genome shotgun (WGS) entry which is preliminary data.</text>
</comment>
<keyword evidence="1" id="KW-0677">Repeat</keyword>
<dbReference type="Gramene" id="Psat01G0235100-T1">
    <property type="protein sequence ID" value="KAI5443666.1"/>
    <property type="gene ID" value="KIW84_012351"/>
</dbReference>
<dbReference type="GO" id="GO:0030544">
    <property type="term" value="F:Hsp70 protein binding"/>
    <property type="evidence" value="ECO:0007669"/>
    <property type="project" value="TreeGrafter"/>
</dbReference>
<dbReference type="GO" id="GO:0000166">
    <property type="term" value="F:nucleotide binding"/>
    <property type="evidence" value="ECO:0007669"/>
    <property type="project" value="UniProtKB-KW"/>
</dbReference>
<keyword evidence="3" id="KW-0611">Plant defense</keyword>
<proteinExistence type="predicted"/>
<evidence type="ECO:0000313" key="5">
    <source>
        <dbReference type="EMBL" id="KAI5443666.1"/>
    </source>
</evidence>
<reference evidence="5 6" key="1">
    <citation type="journal article" date="2022" name="Nat. Genet.">
        <title>Improved pea reference genome and pan-genome highlight genomic features and evolutionary characteristics.</title>
        <authorList>
            <person name="Yang T."/>
            <person name="Liu R."/>
            <person name="Luo Y."/>
            <person name="Hu S."/>
            <person name="Wang D."/>
            <person name="Wang C."/>
            <person name="Pandey M.K."/>
            <person name="Ge S."/>
            <person name="Xu Q."/>
            <person name="Li N."/>
            <person name="Li G."/>
            <person name="Huang Y."/>
            <person name="Saxena R.K."/>
            <person name="Ji Y."/>
            <person name="Li M."/>
            <person name="Yan X."/>
            <person name="He Y."/>
            <person name="Liu Y."/>
            <person name="Wang X."/>
            <person name="Xiang C."/>
            <person name="Varshney R.K."/>
            <person name="Ding H."/>
            <person name="Gao S."/>
            <person name="Zong X."/>
        </authorList>
    </citation>
    <scope>NUCLEOTIDE SEQUENCE [LARGE SCALE GENOMIC DNA]</scope>
    <source>
        <strain evidence="5 6">cv. Zhongwan 6</strain>
    </source>
</reference>
<protein>
    <recommendedName>
        <fullName evidence="4">Disease resistance N-terminal domain-containing protein</fullName>
    </recommendedName>
</protein>
<dbReference type="Pfam" id="PF18052">
    <property type="entry name" value="Rx_N"/>
    <property type="match status" value="1"/>
</dbReference>
<evidence type="ECO:0000256" key="3">
    <source>
        <dbReference type="ARBA" id="ARBA00022821"/>
    </source>
</evidence>
<evidence type="ECO:0000256" key="2">
    <source>
        <dbReference type="ARBA" id="ARBA00022741"/>
    </source>
</evidence>
<dbReference type="PANTHER" id="PTHR15600">
    <property type="entry name" value="SACSIN"/>
    <property type="match status" value="1"/>
</dbReference>
<dbReference type="PANTHER" id="PTHR15600:SF42">
    <property type="entry name" value="SACSIN"/>
    <property type="match status" value="1"/>
</dbReference>
<organism evidence="5 6">
    <name type="scientific">Pisum sativum</name>
    <name type="common">Garden pea</name>
    <name type="synonym">Lathyrus oleraceus</name>
    <dbReference type="NCBI Taxonomy" id="3888"/>
    <lineage>
        <taxon>Eukaryota</taxon>
        <taxon>Viridiplantae</taxon>
        <taxon>Streptophyta</taxon>
        <taxon>Embryophyta</taxon>
        <taxon>Tracheophyta</taxon>
        <taxon>Spermatophyta</taxon>
        <taxon>Magnoliopsida</taxon>
        <taxon>eudicotyledons</taxon>
        <taxon>Gunneridae</taxon>
        <taxon>Pentapetalae</taxon>
        <taxon>rosids</taxon>
        <taxon>fabids</taxon>
        <taxon>Fabales</taxon>
        <taxon>Fabaceae</taxon>
        <taxon>Papilionoideae</taxon>
        <taxon>50 kb inversion clade</taxon>
        <taxon>NPAAA clade</taxon>
        <taxon>Hologalegina</taxon>
        <taxon>IRL clade</taxon>
        <taxon>Fabeae</taxon>
        <taxon>Lathyrus</taxon>
    </lineage>
</organism>
<accession>A0A9D5BHG9</accession>
<dbReference type="InterPro" id="IPR052972">
    <property type="entry name" value="Sacsin_chaperone_reg"/>
</dbReference>
<evidence type="ECO:0000313" key="6">
    <source>
        <dbReference type="Proteomes" id="UP001058974"/>
    </source>
</evidence>
<feature type="domain" description="Disease resistance N-terminal" evidence="4">
    <location>
        <begin position="234"/>
        <end position="298"/>
    </location>
</feature>
<name>A0A9D5BHG9_PEA</name>
<evidence type="ECO:0000256" key="1">
    <source>
        <dbReference type="ARBA" id="ARBA00022737"/>
    </source>
</evidence>
<keyword evidence="2" id="KW-0547">Nucleotide-binding</keyword>
<sequence length="306" mass="34904">MTISSGHESIHLLDSSEMEGDGVVSPDIFQITSLPTHPLENFEGDGRKRSDWNIYLRENVFAPAYGRLLEKVALEIGPCNLFFSLWPTTSLEPWASVFDTLFGLPLLPLANGSFTLVDKKGVGGIVYIARGDEYGLLKDSIPHQLVINAIPEEVHKKLCYIAPTDSTNISFLSCHVLEKLLVKLLPVEWQHASQVSWTPSIHGQPSLEWLQLLWNYLKAYCEDLLIFSKWPILPVDLQEFKDTLSIIRGLLLDAEYQKDQKHGLRKWMRQLHNICYDAEDVFDGFEFQHKRKQVVQASNSTRTKHC</sequence>
<dbReference type="Gene3D" id="1.20.5.4130">
    <property type="match status" value="1"/>
</dbReference>
<evidence type="ECO:0000259" key="4">
    <source>
        <dbReference type="Pfam" id="PF18052"/>
    </source>
</evidence>
<gene>
    <name evidence="5" type="ORF">KIW84_012351</name>
</gene>
<dbReference type="EMBL" id="JAMSHJ010000001">
    <property type="protein sequence ID" value="KAI5443666.1"/>
    <property type="molecule type" value="Genomic_DNA"/>
</dbReference>
<dbReference type="AlphaFoldDB" id="A0A9D5BHG9"/>
<keyword evidence="6" id="KW-1185">Reference proteome</keyword>